<feature type="region of interest" description="Disordered" evidence="1">
    <location>
        <begin position="1"/>
        <end position="67"/>
    </location>
</feature>
<accession>A0A9N7V488</accession>
<sequence>MERDEEVLKVPRLKRKTRSNSGSSKAKKGTVKKGGRGAAESESSMETDSFDSESSDFKTGSQNNSRSYSAGKMKVFLQKTKNMKGLKVEDYISEKEQFSNSAQLHMSSKAEELETELAGSIHILSDDKGRLLLYPDCLTMSELAKATYSLVMELQHARAIKAGDVVKKFLQTLLTGDFKCTKPSEKVKQLATSFGSDLVFVVTAGKSFTPESLEVEEVVEGRLLVVRAK</sequence>
<evidence type="ECO:0000313" key="2">
    <source>
        <dbReference type="EMBL" id="CAB1442585.1"/>
    </source>
</evidence>
<evidence type="ECO:0000313" key="3">
    <source>
        <dbReference type="Proteomes" id="UP001153269"/>
    </source>
</evidence>
<keyword evidence="3" id="KW-1185">Reference proteome</keyword>
<comment type="caution">
    <text evidence="2">The sequence shown here is derived from an EMBL/GenBank/DDBJ whole genome shotgun (WGS) entry which is preliminary data.</text>
</comment>
<gene>
    <name evidence="2" type="ORF">PLEPLA_LOCUS30263</name>
</gene>
<name>A0A9N7V488_PLEPL</name>
<dbReference type="Proteomes" id="UP001153269">
    <property type="component" value="Unassembled WGS sequence"/>
</dbReference>
<feature type="non-terminal residue" evidence="2">
    <location>
        <position position="1"/>
    </location>
</feature>
<reference evidence="2" key="1">
    <citation type="submission" date="2020-03" db="EMBL/GenBank/DDBJ databases">
        <authorList>
            <person name="Weist P."/>
        </authorList>
    </citation>
    <scope>NUCLEOTIDE SEQUENCE</scope>
</reference>
<dbReference type="EMBL" id="CADEAL010002884">
    <property type="protein sequence ID" value="CAB1442585.1"/>
    <property type="molecule type" value="Genomic_DNA"/>
</dbReference>
<evidence type="ECO:0000256" key="1">
    <source>
        <dbReference type="SAM" id="MobiDB-lite"/>
    </source>
</evidence>
<dbReference type="AlphaFoldDB" id="A0A9N7V488"/>
<feature type="compositionally biased region" description="Basic residues" evidence="1">
    <location>
        <begin position="25"/>
        <end position="35"/>
    </location>
</feature>
<feature type="compositionally biased region" description="Acidic residues" evidence="1">
    <location>
        <begin position="43"/>
        <end position="54"/>
    </location>
</feature>
<protein>
    <submittedName>
        <fullName evidence="2">Uncharacterized protein</fullName>
    </submittedName>
</protein>
<feature type="compositionally biased region" description="Polar residues" evidence="1">
    <location>
        <begin position="57"/>
        <end position="67"/>
    </location>
</feature>
<proteinExistence type="predicted"/>
<organism evidence="2 3">
    <name type="scientific">Pleuronectes platessa</name>
    <name type="common">European plaice</name>
    <dbReference type="NCBI Taxonomy" id="8262"/>
    <lineage>
        <taxon>Eukaryota</taxon>
        <taxon>Metazoa</taxon>
        <taxon>Chordata</taxon>
        <taxon>Craniata</taxon>
        <taxon>Vertebrata</taxon>
        <taxon>Euteleostomi</taxon>
        <taxon>Actinopterygii</taxon>
        <taxon>Neopterygii</taxon>
        <taxon>Teleostei</taxon>
        <taxon>Neoteleostei</taxon>
        <taxon>Acanthomorphata</taxon>
        <taxon>Carangaria</taxon>
        <taxon>Pleuronectiformes</taxon>
        <taxon>Pleuronectoidei</taxon>
        <taxon>Pleuronectidae</taxon>
        <taxon>Pleuronectes</taxon>
    </lineage>
</organism>